<protein>
    <submittedName>
        <fullName evidence="1">Uncharacterized protein</fullName>
    </submittedName>
</protein>
<dbReference type="EMBL" id="CP030219">
    <property type="protein sequence ID" value="AXD71524.1"/>
    <property type="molecule type" value="Genomic_DNA"/>
</dbReference>
<dbReference type="AlphaFoldDB" id="A0A7U5YQH6"/>
<evidence type="ECO:0000313" key="1">
    <source>
        <dbReference type="EMBL" id="AXD71524.1"/>
    </source>
</evidence>
<evidence type="ECO:0000313" key="2">
    <source>
        <dbReference type="Proteomes" id="UP000251994"/>
    </source>
</evidence>
<dbReference type="Proteomes" id="UP000251994">
    <property type="component" value="Chromosome"/>
</dbReference>
<reference evidence="1 2" key="1">
    <citation type="submission" date="2018-06" db="EMBL/GenBank/DDBJ databases">
        <title>Completed Genome Sequences of 32 Strains from Various Serotypes of Salmonella enterica.</title>
        <authorList>
            <person name="Nash J.H.E."/>
            <person name="Robertson J."/>
            <person name="Bessonov K."/>
        </authorList>
    </citation>
    <scope>NUCLEOTIDE SEQUENCE [LARGE SCALE GENOMIC DNA]</scope>
    <source>
        <strain evidence="1 2">SA20021456</strain>
    </source>
</reference>
<accession>A0A7U5YQH6</accession>
<sequence length="87" mass="9930">MTTYCPICEGPAAYIMRSAEDVRSYHCHICGDYDIPGDCARLMEKGKMHPDLCQRMRTRKKGQVPHFKINEYGAIVLNFLPASDINH</sequence>
<name>A0A7U5YQH6_SALER</name>
<proteinExistence type="predicted"/>
<organism evidence="1 2">
    <name type="scientific">Salmonella enterica</name>
    <name type="common">Salmonella choleraesuis</name>
    <dbReference type="NCBI Taxonomy" id="28901"/>
    <lineage>
        <taxon>Bacteria</taxon>
        <taxon>Pseudomonadati</taxon>
        <taxon>Pseudomonadota</taxon>
        <taxon>Gammaproteobacteria</taxon>
        <taxon>Enterobacterales</taxon>
        <taxon>Enterobacteriaceae</taxon>
        <taxon>Salmonella</taxon>
    </lineage>
</organism>
<gene>
    <name evidence="1" type="ORF">CHC34_11505</name>
</gene>